<dbReference type="InterPro" id="IPR015797">
    <property type="entry name" value="NUDIX_hydrolase-like_dom_sf"/>
</dbReference>
<dbReference type="GO" id="GO:0016787">
    <property type="term" value="F:hydrolase activity"/>
    <property type="evidence" value="ECO:0007669"/>
    <property type="project" value="UniProtKB-KW"/>
</dbReference>
<reference evidence="5" key="1">
    <citation type="submission" date="2015-09" db="EMBL/GenBank/DDBJ databases">
        <title>Whole genome sequence of Pseudomonas fluorescens FW300-N2E3.</title>
        <authorList>
            <person name="Ray J."/>
            <person name="Melnyk R."/>
            <person name="Deutschbauer A."/>
        </authorList>
    </citation>
    <scope>NUCLEOTIDE SEQUENCE [LARGE SCALE GENOMIC DNA]</scope>
    <source>
        <strain evidence="5">FW300-N2E3</strain>
    </source>
</reference>
<dbReference type="PROSITE" id="PS51462">
    <property type="entry name" value="NUDIX"/>
    <property type="match status" value="1"/>
</dbReference>
<dbReference type="InterPro" id="IPR000086">
    <property type="entry name" value="NUDIX_hydrolase_dom"/>
</dbReference>
<dbReference type="SUPFAM" id="SSF55811">
    <property type="entry name" value="Nudix"/>
    <property type="match status" value="1"/>
</dbReference>
<dbReference type="PROSITE" id="PS00893">
    <property type="entry name" value="NUDIX_BOX"/>
    <property type="match status" value="1"/>
</dbReference>
<evidence type="ECO:0000313" key="4">
    <source>
        <dbReference type="EMBL" id="ALI03341.1"/>
    </source>
</evidence>
<protein>
    <submittedName>
        <fullName evidence="4">NUDIX hydrolase</fullName>
    </submittedName>
</protein>
<reference evidence="4 5" key="2">
    <citation type="journal article" date="2018" name="Nature">
        <title>Mutant phenotypes for thousands of bacterial genes of unknown function.</title>
        <authorList>
            <person name="Price M.N."/>
            <person name="Wetmore K.M."/>
            <person name="Waters R.J."/>
            <person name="Callaghan M."/>
            <person name="Ray J."/>
            <person name="Liu H."/>
            <person name="Kuehl J.V."/>
            <person name="Melnyk R.A."/>
            <person name="Lamson J.S."/>
            <person name="Suh Y."/>
            <person name="Carlson H.K."/>
            <person name="Esquivel Z."/>
            <person name="Sadeeshkumar H."/>
            <person name="Chakraborty R."/>
            <person name="Zane G.M."/>
            <person name="Rubin B.E."/>
            <person name="Wall J.D."/>
            <person name="Visel A."/>
            <person name="Bristow J."/>
            <person name="Blow M.J."/>
            <person name="Arkin A.P."/>
            <person name="Deutschbauer A.M."/>
        </authorList>
    </citation>
    <scope>NUCLEOTIDE SEQUENCE [LARGE SCALE GENOMIC DNA]</scope>
    <source>
        <strain evidence="4 5">FW300-N2E3</strain>
    </source>
</reference>
<comment type="cofactor">
    <cofactor evidence="1">
        <name>Mg(2+)</name>
        <dbReference type="ChEBI" id="CHEBI:18420"/>
    </cofactor>
</comment>
<dbReference type="CDD" id="cd03424">
    <property type="entry name" value="NUDIX_ADPRase_Nudt5_UGPPase_Nudt14"/>
    <property type="match status" value="1"/>
</dbReference>
<dbReference type="InterPro" id="IPR020084">
    <property type="entry name" value="NUDIX_hydrolase_CS"/>
</dbReference>
<feature type="domain" description="Nudix hydrolase" evidence="3">
    <location>
        <begin position="28"/>
        <end position="158"/>
    </location>
</feature>
<sequence>MKPVTESQCLLETPYFNVVRENGYFIIKEARAINGVVAVPTLEDGRLMLVNLKRRAIGGMSIEFPRGAIDENETACDAVARELLEETGWQALKVKELGLLHSNTSLIASAVAVCQVYLDTQATDTTDGEVDDLLFITRQELMAMITAGQITDGHTLSAAMMLIASEASRP</sequence>
<dbReference type="AlphaFoldDB" id="A0A0N9WYM7"/>
<dbReference type="OrthoDB" id="9791228at2"/>
<accession>A0A0N9WYM7</accession>
<dbReference type="Gene3D" id="3.90.79.10">
    <property type="entry name" value="Nucleoside Triphosphate Pyrophosphohydrolase"/>
    <property type="match status" value="1"/>
</dbReference>
<proteinExistence type="predicted"/>
<dbReference type="Proteomes" id="UP000066487">
    <property type="component" value="Chromosome"/>
</dbReference>
<organism evidence="4 5">
    <name type="scientific">Pseudomonas fluorescens</name>
    <dbReference type="NCBI Taxonomy" id="294"/>
    <lineage>
        <taxon>Bacteria</taxon>
        <taxon>Pseudomonadati</taxon>
        <taxon>Pseudomonadota</taxon>
        <taxon>Gammaproteobacteria</taxon>
        <taxon>Pseudomonadales</taxon>
        <taxon>Pseudomonadaceae</taxon>
        <taxon>Pseudomonas</taxon>
    </lineage>
</organism>
<keyword evidence="2 4" id="KW-0378">Hydrolase</keyword>
<gene>
    <name evidence="4" type="ORF">AO353_20495</name>
</gene>
<dbReference type="Pfam" id="PF00293">
    <property type="entry name" value="NUDIX"/>
    <property type="match status" value="1"/>
</dbReference>
<dbReference type="EMBL" id="CP012830">
    <property type="protein sequence ID" value="ALI03341.1"/>
    <property type="molecule type" value="Genomic_DNA"/>
</dbReference>
<evidence type="ECO:0000256" key="1">
    <source>
        <dbReference type="ARBA" id="ARBA00001946"/>
    </source>
</evidence>
<name>A0A0N9WYM7_PSEFL</name>
<dbReference type="RefSeq" id="WP_054596599.1">
    <property type="nucleotide sequence ID" value="NZ_CP012830.1"/>
</dbReference>
<evidence type="ECO:0000256" key="2">
    <source>
        <dbReference type="ARBA" id="ARBA00022801"/>
    </source>
</evidence>
<evidence type="ECO:0000313" key="5">
    <source>
        <dbReference type="Proteomes" id="UP000066487"/>
    </source>
</evidence>
<evidence type="ECO:0000259" key="3">
    <source>
        <dbReference type="PROSITE" id="PS51462"/>
    </source>
</evidence>